<dbReference type="AlphaFoldDB" id="W9GHX4"/>
<dbReference type="Pfam" id="PF01593">
    <property type="entry name" value="Amino_oxidase"/>
    <property type="match status" value="1"/>
</dbReference>
<evidence type="ECO:0000313" key="5">
    <source>
        <dbReference type="EMBL" id="EWT05680.1"/>
    </source>
</evidence>
<sequence>MSSTDAVVIGSGPNGMVAANLLADAGWDVLMVEAQGEPGGAVKSSDDVRQGWIHDTFSSFYPLAAASPVIRGLHLEQHGLEWVHAPAVVGNPLPSGEWAVLHHEREETAASFDRLCPGDGDAWLAQCRLWDRVGEQLIGAITSPFPPVRSGLGLAARMPFNGGLAFVRQLLLPAREFGIEAFRGEAPRILLAGNASHADIGMQTPGSGFMGWLLVMLGQHVGFPVPRGGAGELTNALVRRFTSRGGQVRTATPVVEVIVSGGRASAVRTADGEVIEARRAVLADVSAPALYGGLVPWEHLPAKLRRRMAGFEWDPGTIKLDWALDGPIPWDPAPPVQPGTVHLLDSVDALSVAEAQIATGRVPDRGIMLLGQMATTDPTRAPAGAESVWAYTHVPHGALRGEVSDPAVEAMADHLEARIEEHAPGFRDRILTRRILGPDELESRNANLVGGSLNGGTAKPQQELIFRPVPGLGRAETPVRGLYLASAAAHPGGAVHGACGSNAARAALAHDRIRLRRS</sequence>
<dbReference type="RefSeq" id="WP_034717026.1">
    <property type="nucleotide sequence ID" value="NZ_AWQS01000095.1"/>
</dbReference>
<evidence type="ECO:0000313" key="6">
    <source>
        <dbReference type="Proteomes" id="UP000019494"/>
    </source>
</evidence>
<dbReference type="InterPro" id="IPR036188">
    <property type="entry name" value="FAD/NAD-bd_sf"/>
</dbReference>
<dbReference type="OrthoDB" id="833207at2"/>
<dbReference type="PANTHER" id="PTHR10668:SF105">
    <property type="entry name" value="DEHYDROGENASE-RELATED"/>
    <property type="match status" value="1"/>
</dbReference>
<dbReference type="SUPFAM" id="SSF51905">
    <property type="entry name" value="FAD/NAD(P)-binding domain"/>
    <property type="match status" value="1"/>
</dbReference>
<protein>
    <recommendedName>
        <fullName evidence="3">Pyridine nucleotide-disulfide oxidoreductase domain-containing protein 2</fullName>
    </recommendedName>
</protein>
<evidence type="ECO:0000256" key="1">
    <source>
        <dbReference type="ARBA" id="ARBA00037217"/>
    </source>
</evidence>
<keyword evidence="6" id="KW-1185">Reference proteome</keyword>
<dbReference type="EMBL" id="AWQS01000095">
    <property type="protein sequence ID" value="EWT05680.1"/>
    <property type="molecule type" value="Genomic_DNA"/>
</dbReference>
<accession>W9GHX4</accession>
<evidence type="ECO:0000256" key="3">
    <source>
        <dbReference type="ARBA" id="ARBA00040298"/>
    </source>
</evidence>
<gene>
    <name evidence="5" type="ORF">N864_03005</name>
</gene>
<dbReference type="PATRIC" id="fig|584657.3.peg.2429"/>
<proteinExistence type="predicted"/>
<evidence type="ECO:0000259" key="4">
    <source>
        <dbReference type="Pfam" id="PF01593"/>
    </source>
</evidence>
<comment type="caution">
    <text evidence="5">The sequence shown here is derived from an EMBL/GenBank/DDBJ whole genome shotgun (WGS) entry which is preliminary data.</text>
</comment>
<dbReference type="Proteomes" id="UP000019494">
    <property type="component" value="Unassembled WGS sequence"/>
</dbReference>
<feature type="domain" description="Amine oxidase" evidence="4">
    <location>
        <begin position="211"/>
        <end position="332"/>
    </location>
</feature>
<organism evidence="5 6">
    <name type="scientific">Intrasporangium chromatireducens Q5-1</name>
    <dbReference type="NCBI Taxonomy" id="584657"/>
    <lineage>
        <taxon>Bacteria</taxon>
        <taxon>Bacillati</taxon>
        <taxon>Actinomycetota</taxon>
        <taxon>Actinomycetes</taxon>
        <taxon>Micrococcales</taxon>
        <taxon>Intrasporangiaceae</taxon>
        <taxon>Intrasporangium</taxon>
    </lineage>
</organism>
<dbReference type="Gene3D" id="3.50.50.60">
    <property type="entry name" value="FAD/NAD(P)-binding domain"/>
    <property type="match status" value="2"/>
</dbReference>
<comment type="subunit">
    <text evidence="2">Interacts with COX5B; this interaction may contribute to localize PYROXD2 to the inner face of the inner mitochondrial membrane.</text>
</comment>
<comment type="function">
    <text evidence="1">Probable oxidoreductase that may play a role as regulator of mitochondrial function.</text>
</comment>
<dbReference type="Pfam" id="PF13450">
    <property type="entry name" value="NAD_binding_8"/>
    <property type="match status" value="1"/>
</dbReference>
<name>W9GHX4_9MICO</name>
<dbReference type="InterPro" id="IPR002937">
    <property type="entry name" value="Amino_oxidase"/>
</dbReference>
<dbReference type="GO" id="GO:0016491">
    <property type="term" value="F:oxidoreductase activity"/>
    <property type="evidence" value="ECO:0007669"/>
    <property type="project" value="InterPro"/>
</dbReference>
<evidence type="ECO:0000256" key="2">
    <source>
        <dbReference type="ARBA" id="ARBA00038825"/>
    </source>
</evidence>
<dbReference type="PANTHER" id="PTHR10668">
    <property type="entry name" value="PHYTOENE DEHYDROGENASE"/>
    <property type="match status" value="1"/>
</dbReference>
<reference evidence="6" key="1">
    <citation type="submission" date="2013-08" db="EMBL/GenBank/DDBJ databases">
        <title>Intrasporangium oryzae NRRL B-24470.</title>
        <authorList>
            <person name="Liu H."/>
            <person name="Wang G."/>
        </authorList>
    </citation>
    <scope>NUCLEOTIDE SEQUENCE [LARGE SCALE GENOMIC DNA]</scope>
    <source>
        <strain evidence="6">Q5-1</strain>
    </source>
</reference>